<sequence length="273" mass="30894">MTTIYQISDLHFGRERPALVRALVDEINTRAPELVAVSGDLTQSARRREFAATRDFLAQLAPPVLVVPGNHDVPDWDLIRRLLRPWKRYGRYITEDPYPSYSSPTLAVLGLNSARRWSPHTDWSRGRLSAYQMDEVERFFAGAQPGAVRVVVVHHPFVAHELVLGRGVIGRKEMALECFEHAGVDLMLSGHLHIHHSETMAARGGERTLVAAQAGTTVSDRLKAGYPNSFNIIELDRARIRIRIRCWAEDNGFRDCERLDYRRAPAGWEPEPA</sequence>
<comment type="caution">
    <text evidence="6">The sequence shown here is derived from an EMBL/GenBank/DDBJ whole genome shotgun (WGS) entry which is preliminary data.</text>
</comment>
<evidence type="ECO:0000259" key="5">
    <source>
        <dbReference type="Pfam" id="PF00149"/>
    </source>
</evidence>
<evidence type="ECO:0000256" key="2">
    <source>
        <dbReference type="ARBA" id="ARBA00022801"/>
    </source>
</evidence>
<evidence type="ECO:0000256" key="3">
    <source>
        <dbReference type="ARBA" id="ARBA00023004"/>
    </source>
</evidence>
<dbReference type="InterPro" id="IPR004843">
    <property type="entry name" value="Calcineurin-like_PHP"/>
</dbReference>
<keyword evidence="2" id="KW-0378">Hydrolase</keyword>
<protein>
    <recommendedName>
        <fullName evidence="5">Calcineurin-like phosphoesterase domain-containing protein</fullName>
    </recommendedName>
</protein>
<accession>A0ABS1CND0</accession>
<feature type="domain" description="Calcineurin-like phosphoesterase" evidence="5">
    <location>
        <begin position="3"/>
        <end position="194"/>
    </location>
</feature>
<reference evidence="6 7" key="1">
    <citation type="journal article" date="2020" name="Microorganisms">
        <title>Osmotic Adaptation and Compatible Solute Biosynthesis of Phototrophic Bacteria as Revealed from Genome Analyses.</title>
        <authorList>
            <person name="Imhoff J.F."/>
            <person name="Rahn T."/>
            <person name="Kunzel S."/>
            <person name="Keller A."/>
            <person name="Neulinger S.C."/>
        </authorList>
    </citation>
    <scope>NUCLEOTIDE SEQUENCE [LARGE SCALE GENOMIC DNA]</scope>
    <source>
        <strain evidence="6 7">DSM 6210</strain>
    </source>
</reference>
<keyword evidence="1" id="KW-0479">Metal-binding</keyword>
<dbReference type="EMBL" id="NRRV01000080">
    <property type="protein sequence ID" value="MBK1633357.1"/>
    <property type="molecule type" value="Genomic_DNA"/>
</dbReference>
<dbReference type="InterPro" id="IPR050884">
    <property type="entry name" value="CNP_phosphodiesterase-III"/>
</dbReference>
<dbReference type="PANTHER" id="PTHR42988">
    <property type="entry name" value="PHOSPHOHYDROLASE"/>
    <property type="match status" value="1"/>
</dbReference>
<comment type="similarity">
    <text evidence="4">Belongs to the cyclic nucleotide phosphodiesterase class-III family.</text>
</comment>
<keyword evidence="3" id="KW-0408">Iron</keyword>
<gene>
    <name evidence="6" type="ORF">CKO31_21900</name>
</gene>
<organism evidence="6 7">
    <name type="scientific">Thiohalocapsa halophila</name>
    <dbReference type="NCBI Taxonomy" id="69359"/>
    <lineage>
        <taxon>Bacteria</taxon>
        <taxon>Pseudomonadati</taxon>
        <taxon>Pseudomonadota</taxon>
        <taxon>Gammaproteobacteria</taxon>
        <taxon>Chromatiales</taxon>
        <taxon>Chromatiaceae</taxon>
        <taxon>Thiohalocapsa</taxon>
    </lineage>
</organism>
<name>A0ABS1CND0_9GAMM</name>
<dbReference type="Proteomes" id="UP000748752">
    <property type="component" value="Unassembled WGS sequence"/>
</dbReference>
<dbReference type="RefSeq" id="WP_200241715.1">
    <property type="nucleotide sequence ID" value="NZ_NRRV01000080.1"/>
</dbReference>
<evidence type="ECO:0000256" key="4">
    <source>
        <dbReference type="ARBA" id="ARBA00025742"/>
    </source>
</evidence>
<proteinExistence type="inferred from homology"/>
<keyword evidence="7" id="KW-1185">Reference proteome</keyword>
<dbReference type="Gene3D" id="3.60.21.10">
    <property type="match status" value="1"/>
</dbReference>
<evidence type="ECO:0000313" key="7">
    <source>
        <dbReference type="Proteomes" id="UP000748752"/>
    </source>
</evidence>
<evidence type="ECO:0000256" key="1">
    <source>
        <dbReference type="ARBA" id="ARBA00022723"/>
    </source>
</evidence>
<dbReference type="InterPro" id="IPR029052">
    <property type="entry name" value="Metallo-depent_PP-like"/>
</dbReference>
<dbReference type="SUPFAM" id="SSF56300">
    <property type="entry name" value="Metallo-dependent phosphatases"/>
    <property type="match status" value="1"/>
</dbReference>
<dbReference type="Pfam" id="PF00149">
    <property type="entry name" value="Metallophos"/>
    <property type="match status" value="1"/>
</dbReference>
<dbReference type="PANTHER" id="PTHR42988:SF2">
    <property type="entry name" value="CYCLIC NUCLEOTIDE PHOSPHODIESTERASE CBUA0032-RELATED"/>
    <property type="match status" value="1"/>
</dbReference>
<evidence type="ECO:0000313" key="6">
    <source>
        <dbReference type="EMBL" id="MBK1633357.1"/>
    </source>
</evidence>